<reference evidence="2" key="1">
    <citation type="submission" date="2021-05" db="EMBL/GenBank/DDBJ databases">
        <authorList>
            <person name="Stam R."/>
        </authorList>
    </citation>
    <scope>NUCLEOTIDE SEQUENCE</scope>
    <source>
        <strain evidence="2">CS162</strain>
    </source>
</reference>
<dbReference type="OrthoDB" id="5424978at2759"/>
<evidence type="ECO:0000259" key="1">
    <source>
        <dbReference type="Pfam" id="PF22939"/>
    </source>
</evidence>
<dbReference type="InterPro" id="IPR054471">
    <property type="entry name" value="GPIID_WHD"/>
</dbReference>
<dbReference type="Pfam" id="PF22939">
    <property type="entry name" value="WHD_GPIID"/>
    <property type="match status" value="1"/>
</dbReference>
<dbReference type="RefSeq" id="XP_043168841.1">
    <property type="nucleotide sequence ID" value="XM_043312906.1"/>
</dbReference>
<dbReference type="PANTHER" id="PTHR10039">
    <property type="entry name" value="AMELOGENIN"/>
    <property type="match status" value="1"/>
</dbReference>
<sequence>MKLELFSPGLDALYERMMQQISKTDDARLCKQVLAAVALVYQPITLKELVTLVEPLEGIADETELLEIIGLCGSFLTLREQTVYFVHQSAKDFLLAEAAQEVFPAGQETVYQTIFAR</sequence>
<protein>
    <recommendedName>
        <fullName evidence="1">GPI inositol-deacylase winged helix domain-containing protein</fullName>
    </recommendedName>
</protein>
<dbReference type="EMBL" id="CAJRGZ010000019">
    <property type="protein sequence ID" value="CAG5158856.1"/>
    <property type="molecule type" value="Genomic_DNA"/>
</dbReference>
<dbReference type="AlphaFoldDB" id="A0A8J2I1X4"/>
<organism evidence="2 3">
    <name type="scientific">Alternaria atra</name>
    <dbReference type="NCBI Taxonomy" id="119953"/>
    <lineage>
        <taxon>Eukaryota</taxon>
        <taxon>Fungi</taxon>
        <taxon>Dikarya</taxon>
        <taxon>Ascomycota</taxon>
        <taxon>Pezizomycotina</taxon>
        <taxon>Dothideomycetes</taxon>
        <taxon>Pleosporomycetidae</taxon>
        <taxon>Pleosporales</taxon>
        <taxon>Pleosporineae</taxon>
        <taxon>Pleosporaceae</taxon>
        <taxon>Alternaria</taxon>
        <taxon>Alternaria sect. Ulocladioides</taxon>
    </lineage>
</organism>
<proteinExistence type="predicted"/>
<comment type="caution">
    <text evidence="2">The sequence shown here is derived from an EMBL/GenBank/DDBJ whole genome shotgun (WGS) entry which is preliminary data.</text>
</comment>
<evidence type="ECO:0000313" key="3">
    <source>
        <dbReference type="Proteomes" id="UP000676310"/>
    </source>
</evidence>
<gene>
    <name evidence="2" type="ORF">ALTATR162_LOCUS5287</name>
</gene>
<accession>A0A8J2I1X4</accession>
<evidence type="ECO:0000313" key="2">
    <source>
        <dbReference type="EMBL" id="CAG5158856.1"/>
    </source>
</evidence>
<dbReference type="GeneID" id="67017048"/>
<feature type="domain" description="GPI inositol-deacylase winged helix" evidence="1">
    <location>
        <begin position="15"/>
        <end position="101"/>
    </location>
</feature>
<dbReference type="Proteomes" id="UP000676310">
    <property type="component" value="Unassembled WGS sequence"/>
</dbReference>
<keyword evidence="3" id="KW-1185">Reference proteome</keyword>
<name>A0A8J2I1X4_9PLEO</name>